<protein>
    <recommendedName>
        <fullName evidence="9">Murein transglycosylase</fullName>
    </recommendedName>
</protein>
<name>A0A8J2YRD1_9PROT</name>
<dbReference type="PANTHER" id="PTHR37423:SF2">
    <property type="entry name" value="MEMBRANE-BOUND LYTIC MUREIN TRANSGLYCOSYLASE C"/>
    <property type="match status" value="1"/>
</dbReference>
<reference evidence="7" key="1">
    <citation type="journal article" date="2014" name="Int. J. Syst. Evol. Microbiol.">
        <title>Complete genome sequence of Corynebacterium casei LMG S-19264T (=DSM 44701T), isolated from a smear-ripened cheese.</title>
        <authorList>
            <consortium name="US DOE Joint Genome Institute (JGI-PGF)"/>
            <person name="Walter F."/>
            <person name="Albersmeier A."/>
            <person name="Kalinowski J."/>
            <person name="Ruckert C."/>
        </authorList>
    </citation>
    <scope>NUCLEOTIDE SEQUENCE</scope>
    <source>
        <strain evidence="7">CGMCC 1.15725</strain>
    </source>
</reference>
<dbReference type="Gene3D" id="1.10.530.10">
    <property type="match status" value="1"/>
</dbReference>
<evidence type="ECO:0000313" key="8">
    <source>
        <dbReference type="Proteomes" id="UP000646365"/>
    </source>
</evidence>
<dbReference type="InterPro" id="IPR007730">
    <property type="entry name" value="SPOR-like_dom"/>
</dbReference>
<dbReference type="InterPro" id="IPR008258">
    <property type="entry name" value="Transglycosylase_SLT_dom_1"/>
</dbReference>
<dbReference type="AlphaFoldDB" id="A0A8J2YRD1"/>
<dbReference type="InterPro" id="IPR023346">
    <property type="entry name" value="Lysozyme-like_dom_sf"/>
</dbReference>
<keyword evidence="4" id="KW-0732">Signal</keyword>
<comment type="caution">
    <text evidence="7">The sequence shown here is derived from an EMBL/GenBank/DDBJ whole genome shotgun (WGS) entry which is preliminary data.</text>
</comment>
<dbReference type="CDD" id="cd00254">
    <property type="entry name" value="LT-like"/>
    <property type="match status" value="1"/>
</dbReference>
<dbReference type="PANTHER" id="PTHR37423">
    <property type="entry name" value="SOLUBLE LYTIC MUREIN TRANSGLYCOSYLASE-RELATED"/>
    <property type="match status" value="1"/>
</dbReference>
<evidence type="ECO:0008006" key="9">
    <source>
        <dbReference type="Google" id="ProtNLM"/>
    </source>
</evidence>
<dbReference type="Pfam" id="PF01464">
    <property type="entry name" value="SLT"/>
    <property type="match status" value="1"/>
</dbReference>
<dbReference type="Proteomes" id="UP000646365">
    <property type="component" value="Unassembled WGS sequence"/>
</dbReference>
<evidence type="ECO:0000256" key="4">
    <source>
        <dbReference type="SAM" id="SignalP"/>
    </source>
</evidence>
<dbReference type="SUPFAM" id="SSF53955">
    <property type="entry name" value="Lysozyme-like"/>
    <property type="match status" value="1"/>
</dbReference>
<comment type="similarity">
    <text evidence="1">Belongs to the transglycosylase Slt family.</text>
</comment>
<comment type="similarity">
    <text evidence="2">Belongs to the virb1 family.</text>
</comment>
<feature type="region of interest" description="Disordered" evidence="3">
    <location>
        <begin position="227"/>
        <end position="248"/>
    </location>
</feature>
<evidence type="ECO:0000259" key="5">
    <source>
        <dbReference type="Pfam" id="PF01464"/>
    </source>
</evidence>
<dbReference type="InterPro" id="IPR036680">
    <property type="entry name" value="SPOR-like_sf"/>
</dbReference>
<evidence type="ECO:0000259" key="6">
    <source>
        <dbReference type="Pfam" id="PF05036"/>
    </source>
</evidence>
<reference evidence="7" key="2">
    <citation type="submission" date="2020-09" db="EMBL/GenBank/DDBJ databases">
        <authorList>
            <person name="Sun Q."/>
            <person name="Zhou Y."/>
        </authorList>
    </citation>
    <scope>NUCLEOTIDE SEQUENCE</scope>
    <source>
        <strain evidence="7">CGMCC 1.15725</strain>
    </source>
</reference>
<dbReference type="Gene3D" id="3.30.70.1070">
    <property type="entry name" value="Sporulation related repeat"/>
    <property type="match status" value="1"/>
</dbReference>
<evidence type="ECO:0000256" key="2">
    <source>
        <dbReference type="ARBA" id="ARBA00009387"/>
    </source>
</evidence>
<evidence type="ECO:0000313" key="7">
    <source>
        <dbReference type="EMBL" id="GGF05764.1"/>
    </source>
</evidence>
<dbReference type="EMBL" id="BMJQ01000002">
    <property type="protein sequence ID" value="GGF05764.1"/>
    <property type="molecule type" value="Genomic_DNA"/>
</dbReference>
<feature type="signal peptide" evidence="4">
    <location>
        <begin position="1"/>
        <end position="38"/>
    </location>
</feature>
<evidence type="ECO:0000256" key="3">
    <source>
        <dbReference type="SAM" id="MobiDB-lite"/>
    </source>
</evidence>
<feature type="region of interest" description="Disordered" evidence="3">
    <location>
        <begin position="280"/>
        <end position="300"/>
    </location>
</feature>
<dbReference type="Pfam" id="PF05036">
    <property type="entry name" value="SPOR"/>
    <property type="match status" value="1"/>
</dbReference>
<organism evidence="7 8">
    <name type="scientific">Aliidongia dinghuensis</name>
    <dbReference type="NCBI Taxonomy" id="1867774"/>
    <lineage>
        <taxon>Bacteria</taxon>
        <taxon>Pseudomonadati</taxon>
        <taxon>Pseudomonadota</taxon>
        <taxon>Alphaproteobacteria</taxon>
        <taxon>Rhodospirillales</taxon>
        <taxon>Dongiaceae</taxon>
        <taxon>Aliidongia</taxon>
    </lineage>
</organism>
<evidence type="ECO:0000256" key="1">
    <source>
        <dbReference type="ARBA" id="ARBA00007734"/>
    </source>
</evidence>
<feature type="domain" description="Transglycosylase SLT" evidence="5">
    <location>
        <begin position="74"/>
        <end position="178"/>
    </location>
</feature>
<gene>
    <name evidence="7" type="ORF">GCM10011611_09060</name>
</gene>
<sequence>MTRMMFRGTMCRVPMRGMVEVRRAAVGVVLLSGLAACAGSPPGASTAPVSVAAPQSAAANYAPPGPPNDPWGPYIHEASTRFSVPEKWIREVMRQESGGREYINGGLTTSSVGAMGLMQLMPVTYAEMRDRYGLGPDPYAPHDNILAGTAYIREMYARYGSPGFLAAYNAGPGRLESYLYGATPLPAETVGYLTSVAPRLGDDAAPSGPLAHYAMAETSSDSLNARSLAGTLPASSPQPVPAAPAPATGAVQMASYQVPPPDAPSGDLYRELQAKATRAPIESSPLAAYAPPAPPPKPQPQQARVVLAAATAPALAPGGSWAVQVGAFSTAAQAQTAAADARSRARGTLDRAQPSVATVNRPSAPAVYRAQLVGLSADGASDACSRLAHEHVACIVVAPHGSL</sequence>
<keyword evidence="8" id="KW-1185">Reference proteome</keyword>
<feature type="domain" description="SPOR" evidence="6">
    <location>
        <begin position="318"/>
        <end position="397"/>
    </location>
</feature>
<proteinExistence type="inferred from homology"/>
<accession>A0A8J2YRD1</accession>
<feature type="chain" id="PRO_5035210262" description="Murein transglycosylase" evidence="4">
    <location>
        <begin position="39"/>
        <end position="403"/>
    </location>
</feature>
<dbReference type="GO" id="GO:0042834">
    <property type="term" value="F:peptidoglycan binding"/>
    <property type="evidence" value="ECO:0007669"/>
    <property type="project" value="InterPro"/>
</dbReference>